<reference evidence="3" key="1">
    <citation type="journal article" date="2019" name="Int. J. Syst. Evol. Microbiol.">
        <title>The Global Catalogue of Microorganisms (GCM) 10K type strain sequencing project: providing services to taxonomists for standard genome sequencing and annotation.</title>
        <authorList>
            <consortium name="The Broad Institute Genomics Platform"/>
            <consortium name="The Broad Institute Genome Sequencing Center for Infectious Disease"/>
            <person name="Wu L."/>
            <person name="Ma J."/>
        </authorList>
    </citation>
    <scope>NUCLEOTIDE SEQUENCE [LARGE SCALE GENOMIC DNA]</scope>
    <source>
        <strain evidence="3">CECT 7069</strain>
    </source>
</reference>
<protein>
    <recommendedName>
        <fullName evidence="4">(2Fe-2S) ferredoxin domain-containing protein</fullName>
    </recommendedName>
</protein>
<dbReference type="RefSeq" id="WP_238222512.1">
    <property type="nucleotide sequence ID" value="NZ_BPQD01000003.1"/>
</dbReference>
<dbReference type="CDD" id="cd02980">
    <property type="entry name" value="TRX_Fd_family"/>
    <property type="match status" value="1"/>
</dbReference>
<dbReference type="EMBL" id="JAUFPX010000006">
    <property type="protein sequence ID" value="MDN3590890.1"/>
    <property type="molecule type" value="Genomic_DNA"/>
</dbReference>
<accession>A0ABT8BGJ6</accession>
<feature type="compositionally biased region" description="Basic and acidic residues" evidence="1">
    <location>
        <begin position="1"/>
        <end position="14"/>
    </location>
</feature>
<proteinExistence type="predicted"/>
<dbReference type="Proteomes" id="UP001224644">
    <property type="component" value="Unassembled WGS sequence"/>
</dbReference>
<organism evidence="2 3">
    <name type="scientific">Methylobacterium adhaesivum</name>
    <dbReference type="NCBI Taxonomy" id="333297"/>
    <lineage>
        <taxon>Bacteria</taxon>
        <taxon>Pseudomonadati</taxon>
        <taxon>Pseudomonadota</taxon>
        <taxon>Alphaproteobacteria</taxon>
        <taxon>Hyphomicrobiales</taxon>
        <taxon>Methylobacteriaceae</taxon>
        <taxon>Methylobacterium</taxon>
    </lineage>
</organism>
<gene>
    <name evidence="2" type="ORF">QWZ12_09720</name>
</gene>
<evidence type="ECO:0008006" key="4">
    <source>
        <dbReference type="Google" id="ProtNLM"/>
    </source>
</evidence>
<evidence type="ECO:0000256" key="1">
    <source>
        <dbReference type="SAM" id="MobiDB-lite"/>
    </source>
</evidence>
<evidence type="ECO:0000313" key="2">
    <source>
        <dbReference type="EMBL" id="MDN3590890.1"/>
    </source>
</evidence>
<keyword evidence="3" id="KW-1185">Reference proteome</keyword>
<sequence>MARADTQARGESARGKKIKVRETAPPGPEKIRYARAKFDAVVLVCTKCAKRQGLPKGALRSVLKRAMKERAGSSKERMAKPRLVEVGCLGPCPKRAVAVATTASLARGRIALVDPAGDRQAILDALLPDFGPKAALTPPGAPEDDGSGPRIP</sequence>
<comment type="caution">
    <text evidence="2">The sequence shown here is derived from an EMBL/GenBank/DDBJ whole genome shotgun (WGS) entry which is preliminary data.</text>
</comment>
<name>A0ABT8BGJ6_9HYPH</name>
<feature type="region of interest" description="Disordered" evidence="1">
    <location>
        <begin position="1"/>
        <end position="26"/>
    </location>
</feature>
<evidence type="ECO:0000313" key="3">
    <source>
        <dbReference type="Proteomes" id="UP001224644"/>
    </source>
</evidence>
<feature type="region of interest" description="Disordered" evidence="1">
    <location>
        <begin position="133"/>
        <end position="152"/>
    </location>
</feature>